<name>A0A6J2TMH4_DROLE</name>
<reference evidence="3" key="1">
    <citation type="submission" date="2025-08" db="UniProtKB">
        <authorList>
            <consortium name="RefSeq"/>
        </authorList>
    </citation>
    <scope>IDENTIFICATION</scope>
    <source>
        <strain evidence="3">11010-0011.00</strain>
        <tissue evidence="3">Whole body</tissue>
    </source>
</reference>
<proteinExistence type="predicted"/>
<keyword evidence="2" id="KW-1185">Reference proteome</keyword>
<protein>
    <submittedName>
        <fullName evidence="3">Uncharacterized protein LOC115626136</fullName>
    </submittedName>
</protein>
<keyword evidence="1" id="KW-0812">Transmembrane</keyword>
<gene>
    <name evidence="3" type="primary">LOC115626136</name>
</gene>
<dbReference type="AlphaFoldDB" id="A0A6J2TMH4"/>
<evidence type="ECO:0000313" key="3">
    <source>
        <dbReference type="RefSeq" id="XP_030377254.1"/>
    </source>
</evidence>
<evidence type="ECO:0000256" key="1">
    <source>
        <dbReference type="SAM" id="Phobius"/>
    </source>
</evidence>
<dbReference type="InterPro" id="IPR016187">
    <property type="entry name" value="CTDL_fold"/>
</dbReference>
<dbReference type="GeneID" id="115626136"/>
<sequence>MRQIKKWKIKDFRTIKKMNNVLTVVIIFMILPLGNATNSETFYEIMPSGSFHVAPYKQHGIIFSLQQASNYCQNNDGDLLKLKSNETYLDILELIYKLPNGTSFTTGEVVGPEGWSGKKELGKWLPDEPNGLGLISLVLVNDEVYMKVTNGEDSYFICENVHALERYSYFLISLFVISVIGYVVWWLKKRCQKP</sequence>
<accession>A0A6J2TMH4</accession>
<dbReference type="InterPro" id="IPR016186">
    <property type="entry name" value="C-type_lectin-like/link_sf"/>
</dbReference>
<feature type="transmembrane region" description="Helical" evidence="1">
    <location>
        <begin position="167"/>
        <end position="187"/>
    </location>
</feature>
<dbReference type="RefSeq" id="XP_030377254.1">
    <property type="nucleotide sequence ID" value="XM_030521394.1"/>
</dbReference>
<keyword evidence="1" id="KW-1133">Transmembrane helix</keyword>
<keyword evidence="1" id="KW-0472">Membrane</keyword>
<dbReference type="Gene3D" id="3.10.100.10">
    <property type="entry name" value="Mannose-Binding Protein A, subunit A"/>
    <property type="match status" value="1"/>
</dbReference>
<organism evidence="2 3">
    <name type="scientific">Drosophila lebanonensis</name>
    <name type="common">Fruit fly</name>
    <name type="synonym">Scaptodrosophila lebanonensis</name>
    <dbReference type="NCBI Taxonomy" id="7225"/>
    <lineage>
        <taxon>Eukaryota</taxon>
        <taxon>Metazoa</taxon>
        <taxon>Ecdysozoa</taxon>
        <taxon>Arthropoda</taxon>
        <taxon>Hexapoda</taxon>
        <taxon>Insecta</taxon>
        <taxon>Pterygota</taxon>
        <taxon>Neoptera</taxon>
        <taxon>Endopterygota</taxon>
        <taxon>Diptera</taxon>
        <taxon>Brachycera</taxon>
        <taxon>Muscomorpha</taxon>
        <taxon>Ephydroidea</taxon>
        <taxon>Drosophilidae</taxon>
        <taxon>Scaptodrosophila</taxon>
    </lineage>
</organism>
<dbReference type="Proteomes" id="UP000504634">
    <property type="component" value="Unplaced"/>
</dbReference>
<dbReference type="SUPFAM" id="SSF56436">
    <property type="entry name" value="C-type lectin-like"/>
    <property type="match status" value="1"/>
</dbReference>
<evidence type="ECO:0000313" key="2">
    <source>
        <dbReference type="Proteomes" id="UP000504634"/>
    </source>
</evidence>